<dbReference type="GO" id="GO:0006289">
    <property type="term" value="P:nucleotide-excision repair"/>
    <property type="evidence" value="ECO:0007669"/>
    <property type="project" value="InterPro"/>
</dbReference>
<gene>
    <name evidence="11" type="ORF">M0811_10576</name>
</gene>
<evidence type="ECO:0000256" key="8">
    <source>
        <dbReference type="RuleBase" id="RU364024"/>
    </source>
</evidence>
<dbReference type="AlphaFoldDB" id="A0A9Q0LDY6"/>
<dbReference type="Pfam" id="PF18307">
    <property type="entry name" value="Tfb2_C"/>
    <property type="match status" value="1"/>
</dbReference>
<evidence type="ECO:0000256" key="4">
    <source>
        <dbReference type="ARBA" id="ARBA00023015"/>
    </source>
</evidence>
<feature type="compositionally biased region" description="Basic and acidic residues" evidence="9">
    <location>
        <begin position="163"/>
        <end position="177"/>
    </location>
</feature>
<evidence type="ECO:0000256" key="1">
    <source>
        <dbReference type="ARBA" id="ARBA00004123"/>
    </source>
</evidence>
<dbReference type="GO" id="GO:0003690">
    <property type="term" value="F:double-stranded DNA binding"/>
    <property type="evidence" value="ECO:0007669"/>
    <property type="project" value="TreeGrafter"/>
</dbReference>
<proteinExistence type="inferred from homology"/>
<evidence type="ECO:0000256" key="2">
    <source>
        <dbReference type="ARBA" id="ARBA00007132"/>
    </source>
</evidence>
<dbReference type="InterPro" id="IPR004598">
    <property type="entry name" value="TFIIH_p52/Tfb2"/>
</dbReference>
<keyword evidence="12" id="KW-1185">Reference proteome</keyword>
<protein>
    <recommendedName>
        <fullName evidence="8">General transcription factor IIH subunit 4</fullName>
    </recommendedName>
</protein>
<keyword evidence="4 8" id="KW-0805">Transcription regulation</keyword>
<evidence type="ECO:0000256" key="9">
    <source>
        <dbReference type="SAM" id="MobiDB-lite"/>
    </source>
</evidence>
<evidence type="ECO:0000256" key="5">
    <source>
        <dbReference type="ARBA" id="ARBA00023163"/>
    </source>
</evidence>
<comment type="subcellular location">
    <subcellularLocation>
        <location evidence="1 8">Nucleus</location>
    </subcellularLocation>
</comment>
<evidence type="ECO:0000256" key="6">
    <source>
        <dbReference type="ARBA" id="ARBA00023204"/>
    </source>
</evidence>
<reference evidence="11" key="1">
    <citation type="submission" date="2022-10" db="EMBL/GenBank/DDBJ databases">
        <title>Novel sulphate-reducing endosymbionts in the free-living metamonad Anaeramoeba.</title>
        <authorList>
            <person name="Jerlstrom-Hultqvist J."/>
            <person name="Cepicka I."/>
            <person name="Gallot-Lavallee L."/>
            <person name="Salas-Leiva D."/>
            <person name="Curtis B.A."/>
            <person name="Zahonova K."/>
            <person name="Pipaliya S."/>
            <person name="Dacks J."/>
            <person name="Roger A.J."/>
        </authorList>
    </citation>
    <scope>NUCLEOTIDE SEQUENCE</scope>
    <source>
        <strain evidence="11">BMAN</strain>
    </source>
</reference>
<evidence type="ECO:0000313" key="12">
    <source>
        <dbReference type="Proteomes" id="UP001149090"/>
    </source>
</evidence>
<feature type="compositionally biased region" description="Basic and acidic residues" evidence="9">
    <location>
        <begin position="186"/>
        <end position="198"/>
    </location>
</feature>
<evidence type="ECO:0000259" key="10">
    <source>
        <dbReference type="Pfam" id="PF18307"/>
    </source>
</evidence>
<keyword evidence="7 8" id="KW-0539">Nucleus</keyword>
<dbReference type="PANTHER" id="PTHR13152:SF0">
    <property type="entry name" value="GENERAL TRANSCRIPTION FACTOR IIH SUBUNIT 4"/>
    <property type="match status" value="1"/>
</dbReference>
<evidence type="ECO:0000256" key="7">
    <source>
        <dbReference type="ARBA" id="ARBA00023242"/>
    </source>
</evidence>
<keyword evidence="6 8" id="KW-0234">DNA repair</keyword>
<feature type="region of interest" description="Disordered" evidence="9">
    <location>
        <begin position="163"/>
        <end position="204"/>
    </location>
</feature>
<comment type="similarity">
    <text evidence="2 8">Belongs to the TFB2 family.</text>
</comment>
<dbReference type="GO" id="GO:0001671">
    <property type="term" value="F:ATPase activator activity"/>
    <property type="evidence" value="ECO:0007669"/>
    <property type="project" value="InterPro"/>
</dbReference>
<dbReference type="Proteomes" id="UP001149090">
    <property type="component" value="Unassembled WGS sequence"/>
</dbReference>
<comment type="caution">
    <text evidence="11">The sequence shown here is derived from an EMBL/GenBank/DDBJ whole genome shotgun (WGS) entry which is preliminary data.</text>
</comment>
<feature type="domain" description="Transcription factor Tfb2 C-terminal" evidence="10">
    <location>
        <begin position="424"/>
        <end position="490"/>
    </location>
</feature>
<dbReference type="GO" id="GO:0005675">
    <property type="term" value="C:transcription factor TFIIH holo complex"/>
    <property type="evidence" value="ECO:0007669"/>
    <property type="project" value="TreeGrafter"/>
</dbReference>
<dbReference type="GO" id="GO:0000439">
    <property type="term" value="C:transcription factor TFIIH core complex"/>
    <property type="evidence" value="ECO:0007669"/>
    <property type="project" value="InterPro"/>
</dbReference>
<keyword evidence="3 8" id="KW-0227">DNA damage</keyword>
<organism evidence="11 12">
    <name type="scientific">Anaeramoeba ignava</name>
    <name type="common">Anaerobic marine amoeba</name>
    <dbReference type="NCBI Taxonomy" id="1746090"/>
    <lineage>
        <taxon>Eukaryota</taxon>
        <taxon>Metamonada</taxon>
        <taxon>Anaeramoebidae</taxon>
        <taxon>Anaeramoeba</taxon>
    </lineage>
</organism>
<evidence type="ECO:0000313" key="11">
    <source>
        <dbReference type="EMBL" id="KAJ5071092.1"/>
    </source>
</evidence>
<dbReference type="OrthoDB" id="364513at2759"/>
<dbReference type="PANTHER" id="PTHR13152">
    <property type="entry name" value="TFIIH, POLYPEPTIDE 4"/>
    <property type="match status" value="1"/>
</dbReference>
<accession>A0A9Q0LDY6</accession>
<name>A0A9Q0LDY6_ANAIG</name>
<dbReference type="EMBL" id="JAPDFW010000091">
    <property type="protein sequence ID" value="KAJ5071092.1"/>
    <property type="molecule type" value="Genomic_DNA"/>
</dbReference>
<dbReference type="Gene3D" id="3.30.70.2610">
    <property type="match status" value="1"/>
</dbReference>
<evidence type="ECO:0000256" key="3">
    <source>
        <dbReference type="ARBA" id="ARBA00022763"/>
    </source>
</evidence>
<dbReference type="OMA" id="KGFIIIE"/>
<dbReference type="InterPro" id="IPR040662">
    <property type="entry name" value="Tfb2_C"/>
</dbReference>
<comment type="function">
    <text evidence="8">Component of the general transcription and DNA repair factor IIH (TFIIH) core complex which is involved in general and transcription-coupled nucleotide excision repair (NER) of damaged DNA.</text>
</comment>
<keyword evidence="5 8" id="KW-0804">Transcription</keyword>
<dbReference type="Pfam" id="PF03849">
    <property type="entry name" value="Tfb2"/>
    <property type="match status" value="1"/>
</dbReference>
<sequence length="498" mass="58924">MEGGIIQYLTSLNKENLNEIYSQPFTCKTILKILSPLSKQYVLQLLCFPQNEPVDLQSTFLSFIKPEMKENHQISLNKLVELNIFIQCYSKTSKNCYSLNPHFYQQLSQLIINYEEFVEEKEYENQNEIIEEVTEKQIKSKSKKQWEAILSYLIDHVEEEENKVESKSQKKGEETKTRKTRKKRKKEEENPKVKTEPKKNRRRRHEIKLSQGFISLLEKTGFLSKKIIKKKTRHKTTQEGFRFLFEDQHTQMWRILLFYIDNCEERGMVKSEVISFLLRLSFMKFGRKYNSETLSLTQQTFLLDLDEIGLVYLTKNSQIYYPSHITSVLSNTAPKYSGNGHLIIETNFRIYAKSPNQIQLQLFTWFVHSQHALPNLASGVLTKRSIRSVLIKGLTGELLLKYIEHNTHPEMLCKFPVIPPTVTEQILLWEKERNRLSFKPCRKYFEFPSHDEYFVVKKFAEDSNFLIWSSDHDKIIITLESAHKQIEKFISSLSEKRK</sequence>